<keyword evidence="1 4" id="KW-0813">Transport</keyword>
<evidence type="ECO:0000259" key="6">
    <source>
        <dbReference type="Pfam" id="PF04048"/>
    </source>
</evidence>
<dbReference type="GO" id="GO:0090522">
    <property type="term" value="P:vesicle tethering involved in exocytosis"/>
    <property type="evidence" value="ECO:0007669"/>
    <property type="project" value="UniProtKB-UniRule"/>
</dbReference>
<feature type="compositionally biased region" description="Polar residues" evidence="5">
    <location>
        <begin position="72"/>
        <end position="83"/>
    </location>
</feature>
<evidence type="ECO:0000313" key="9">
    <source>
        <dbReference type="Proteomes" id="UP000800235"/>
    </source>
</evidence>
<dbReference type="Pfam" id="PF04048">
    <property type="entry name" value="Sec8_N"/>
    <property type="match status" value="1"/>
</dbReference>
<evidence type="ECO:0000259" key="7">
    <source>
        <dbReference type="Pfam" id="PF20652"/>
    </source>
</evidence>
<dbReference type="InterPro" id="IPR048630">
    <property type="entry name" value="Sec8_M"/>
</dbReference>
<reference evidence="8" key="1">
    <citation type="journal article" date="2020" name="Stud. Mycol.">
        <title>101 Dothideomycetes genomes: a test case for predicting lifestyles and emergence of pathogens.</title>
        <authorList>
            <person name="Haridas S."/>
            <person name="Albert R."/>
            <person name="Binder M."/>
            <person name="Bloem J."/>
            <person name="Labutti K."/>
            <person name="Salamov A."/>
            <person name="Andreopoulos B."/>
            <person name="Baker S."/>
            <person name="Barry K."/>
            <person name="Bills G."/>
            <person name="Bluhm B."/>
            <person name="Cannon C."/>
            <person name="Castanera R."/>
            <person name="Culley D."/>
            <person name="Daum C."/>
            <person name="Ezra D."/>
            <person name="Gonzalez J."/>
            <person name="Henrissat B."/>
            <person name="Kuo A."/>
            <person name="Liang C."/>
            <person name="Lipzen A."/>
            <person name="Lutzoni F."/>
            <person name="Magnuson J."/>
            <person name="Mondo S."/>
            <person name="Nolan M."/>
            <person name="Ohm R."/>
            <person name="Pangilinan J."/>
            <person name="Park H.-J."/>
            <person name="Ramirez L."/>
            <person name="Alfaro M."/>
            <person name="Sun H."/>
            <person name="Tritt A."/>
            <person name="Yoshinaga Y."/>
            <person name="Zwiers L.-H."/>
            <person name="Turgeon B."/>
            <person name="Goodwin S."/>
            <person name="Spatafora J."/>
            <person name="Crous P."/>
            <person name="Grigoriev I."/>
        </authorList>
    </citation>
    <scope>NUCLEOTIDE SEQUENCE</scope>
    <source>
        <strain evidence="8">CBS 130266</strain>
    </source>
</reference>
<name>A0A9P4NH22_9PEZI</name>
<feature type="region of interest" description="Disordered" evidence="5">
    <location>
        <begin position="865"/>
        <end position="885"/>
    </location>
</feature>
<dbReference type="Proteomes" id="UP000800235">
    <property type="component" value="Unassembled WGS sequence"/>
</dbReference>
<comment type="function">
    <text evidence="4">Component of the exocyst complex involved in the docking of exocytic vesicles with fusion sites on the plasma membrane.</text>
</comment>
<dbReference type="PANTHER" id="PTHR14146:SF0">
    <property type="entry name" value="EXOCYST COMPLEX COMPONENT 4"/>
    <property type="match status" value="1"/>
</dbReference>
<comment type="similarity">
    <text evidence="4">Belongs to the SEC8 family.</text>
</comment>
<proteinExistence type="inferred from homology"/>
<organism evidence="8 9">
    <name type="scientific">Tothia fuscella</name>
    <dbReference type="NCBI Taxonomy" id="1048955"/>
    <lineage>
        <taxon>Eukaryota</taxon>
        <taxon>Fungi</taxon>
        <taxon>Dikarya</taxon>
        <taxon>Ascomycota</taxon>
        <taxon>Pezizomycotina</taxon>
        <taxon>Dothideomycetes</taxon>
        <taxon>Pleosporomycetidae</taxon>
        <taxon>Venturiales</taxon>
        <taxon>Cylindrosympodiaceae</taxon>
        <taxon>Tothia</taxon>
    </lineage>
</organism>
<protein>
    <recommendedName>
        <fullName evidence="4">Exocyst complex component Sec8</fullName>
    </recommendedName>
</protein>
<keyword evidence="3 4" id="KW-0653">Protein transport</keyword>
<dbReference type="InterPro" id="IPR039682">
    <property type="entry name" value="Sec8/EXOC4"/>
</dbReference>
<dbReference type="Pfam" id="PF20652">
    <property type="entry name" value="Sec8_C"/>
    <property type="match status" value="1"/>
</dbReference>
<comment type="caution">
    <text evidence="8">The sequence shown here is derived from an EMBL/GenBank/DDBJ whole genome shotgun (WGS) entry which is preliminary data.</text>
</comment>
<keyword evidence="9" id="KW-1185">Reference proteome</keyword>
<feature type="compositionally biased region" description="Low complexity" evidence="5">
    <location>
        <begin position="11"/>
        <end position="27"/>
    </location>
</feature>
<evidence type="ECO:0000256" key="1">
    <source>
        <dbReference type="ARBA" id="ARBA00022448"/>
    </source>
</evidence>
<evidence type="ECO:0000256" key="2">
    <source>
        <dbReference type="ARBA" id="ARBA00022483"/>
    </source>
</evidence>
<feature type="compositionally biased region" description="Basic and acidic residues" evidence="5">
    <location>
        <begin position="870"/>
        <end position="885"/>
    </location>
</feature>
<evidence type="ECO:0000256" key="5">
    <source>
        <dbReference type="SAM" id="MobiDB-lite"/>
    </source>
</evidence>
<feature type="region of interest" description="Disordered" evidence="5">
    <location>
        <begin position="1"/>
        <end position="137"/>
    </location>
</feature>
<feature type="domain" description="Exocyst complex component Sec8 N-terminal" evidence="6">
    <location>
        <begin position="146"/>
        <end position="286"/>
    </location>
</feature>
<keyword evidence="2 4" id="KW-0268">Exocytosis</keyword>
<dbReference type="GO" id="GO:0006904">
    <property type="term" value="P:vesicle docking involved in exocytosis"/>
    <property type="evidence" value="ECO:0007669"/>
    <property type="project" value="InterPro"/>
</dbReference>
<sequence>MSYGYPDSVRSNYGGANPYGANYGGSNTALNVNPYGDDAQEQGTAEARGPPVFRARDRRQGAYGQVGPPSAPTSQYGGFTRSRNNVDELGEDGGPQVNRPTSLERSQAKRRSGGKSFAQRSPTRPRAGGAGAGAGAGYQEEDGVKQIEDVLAIIQEHWNFMMDEKCVPVQVALQLMDNSSLGMASRYPEFKAIHQQLQNALKAIVNEHHQGFNSSIGTFHAIQTSIQTSLQMLRELREKLLSAKTALSSTKPELKSLAQKSREYDEALQTLNQIENIQAIPEKVEARISDKRFITAVELLQDGLRLIRQPKMEEIGALRDLRVRLSNLEQTVVDILIEELHSHLYLKSPYCESRSKQHANQYSKGIAPRSGNTATDVRGRKLHEYLEKLESESSAMQDDTTRIPEANSFDYIQLLVESLNSLGVLEVAVDTITQRLPVELFKVVEKTSKDIDKQSLGKLRRKEDQDTMNFTNPAKVALLEELLGTLYAKFEAIAEGHRVVHEVIAGILKREGLRTSSSLTSGFRELWKLFQSEIRSLLHDYLTTNSNNSSRQGQAGDRTGNVFSRTQRDKTKQIFKLSNMDPKSTDMASEREDLDLILKSSVPGLVSDTKRSDITNLNSSTTTVDGGATGHKLLVEPNVFNMGALLPPSLIFLNRLREIVPPTSDIALSTLTSFLDDFLVNVFLPLLDEALEEQCARIFIEADAFQQDPQWSSHSEKPIFKGTYQFLRLIVAFCEMLDILPHDQAFSQLIINQLVIYYDKCCGWYKAKVSRAQPHPRTGGRQKMSAALIEGGEIRDIVSAIMQSDEAIVPELLRKEAALLIRSSDAIHIEEMDIVSDKKNIAALCLLATSMRWLAGKFKRLGKVTPEATKSSRRESSGKSQDHRWTLVTGAEKQSKTLKIYLPLSDESKVAYDGLVTSFQELATNALRMLHVEIRCHVIYHVTRSMARTFLLNQEHNDPDPEVLALNTDILDFDEEAGDYLEDQQRGFIMNGLSTLLDDLLLHFAPKIPIMNKNGCGRLQLNILVLQQNLKNVEPTASLPRSALYYGLCASGPEAIVAEARAKGKDIGFTYEEMKTLMELSYSETLQSERREVAVQAKRGLDENVLALSEYIW</sequence>
<dbReference type="GO" id="GO:0006612">
    <property type="term" value="P:protein targeting to membrane"/>
    <property type="evidence" value="ECO:0007669"/>
    <property type="project" value="UniProtKB-UniRule"/>
</dbReference>
<dbReference type="AlphaFoldDB" id="A0A9P4NH22"/>
<accession>A0A9P4NH22</accession>
<feature type="domain" description="Exocyst complex component Sec8 middle helical bundle" evidence="7">
    <location>
        <begin position="404"/>
        <end position="650"/>
    </location>
</feature>
<evidence type="ECO:0000313" key="8">
    <source>
        <dbReference type="EMBL" id="KAF2421264.1"/>
    </source>
</evidence>
<dbReference type="PANTHER" id="PTHR14146">
    <property type="entry name" value="EXOCYST COMPLEX COMPONENT 4"/>
    <property type="match status" value="1"/>
</dbReference>
<dbReference type="GO" id="GO:0000145">
    <property type="term" value="C:exocyst"/>
    <property type="evidence" value="ECO:0007669"/>
    <property type="project" value="UniProtKB-UniRule"/>
</dbReference>
<gene>
    <name evidence="8" type="ORF">EJ08DRAFT_738247</name>
</gene>
<evidence type="ECO:0000256" key="4">
    <source>
        <dbReference type="RuleBase" id="RU367079"/>
    </source>
</evidence>
<dbReference type="GO" id="GO:0015031">
    <property type="term" value="P:protein transport"/>
    <property type="evidence" value="ECO:0007669"/>
    <property type="project" value="UniProtKB-KW"/>
</dbReference>
<evidence type="ECO:0000256" key="3">
    <source>
        <dbReference type="ARBA" id="ARBA00022927"/>
    </source>
</evidence>
<dbReference type="GO" id="GO:0006893">
    <property type="term" value="P:Golgi to plasma membrane transport"/>
    <property type="evidence" value="ECO:0007669"/>
    <property type="project" value="TreeGrafter"/>
</dbReference>
<dbReference type="InterPro" id="IPR007191">
    <property type="entry name" value="Sec8_exocyst_N"/>
</dbReference>
<dbReference type="EMBL" id="MU007099">
    <property type="protein sequence ID" value="KAF2421264.1"/>
    <property type="molecule type" value="Genomic_DNA"/>
</dbReference>
<dbReference type="OrthoDB" id="272977at2759"/>